<organism evidence="1 2">
    <name type="scientific">Undibacterium cyanobacteriorum</name>
    <dbReference type="NCBI Taxonomy" id="3073561"/>
    <lineage>
        <taxon>Bacteria</taxon>
        <taxon>Pseudomonadati</taxon>
        <taxon>Pseudomonadota</taxon>
        <taxon>Betaproteobacteria</taxon>
        <taxon>Burkholderiales</taxon>
        <taxon>Oxalobacteraceae</taxon>
        <taxon>Undibacterium</taxon>
    </lineage>
</organism>
<reference evidence="1" key="1">
    <citation type="submission" date="2023-09" db="EMBL/GenBank/DDBJ databases">
        <title>Undibacterium sp. 20NA77.5 isolated from freshwater.</title>
        <authorList>
            <person name="Le V."/>
            <person name="Ko S.-R."/>
            <person name="Ahn C.-Y."/>
            <person name="Oh H.-M."/>
        </authorList>
    </citation>
    <scope>NUCLEOTIDE SEQUENCE</scope>
    <source>
        <strain evidence="1">20NA77.5</strain>
    </source>
</reference>
<gene>
    <name evidence="1" type="ORF">RF679_11710</name>
</gene>
<dbReference type="Proteomes" id="UP001181355">
    <property type="component" value="Chromosome"/>
</dbReference>
<dbReference type="RefSeq" id="WP_309480813.1">
    <property type="nucleotide sequence ID" value="NZ_CP133720.1"/>
</dbReference>
<accession>A0ABY9RF73</accession>
<keyword evidence="2" id="KW-1185">Reference proteome</keyword>
<proteinExistence type="predicted"/>
<name>A0ABY9RF73_9BURK</name>
<protein>
    <submittedName>
        <fullName evidence="1">Uncharacterized protein</fullName>
    </submittedName>
</protein>
<sequence length="95" mass="11158">MSQNPYWRRKLLSCSADDIFSINREHIEGLSAQTVNAVRKYQLDYQVRLAKFNEAPTWMFEGETIVFYFDAREFPSVFLQSANNRSVIGSVQSRW</sequence>
<evidence type="ECO:0000313" key="2">
    <source>
        <dbReference type="Proteomes" id="UP001181355"/>
    </source>
</evidence>
<dbReference type="EMBL" id="CP133720">
    <property type="protein sequence ID" value="WMW79314.1"/>
    <property type="molecule type" value="Genomic_DNA"/>
</dbReference>
<evidence type="ECO:0000313" key="1">
    <source>
        <dbReference type="EMBL" id="WMW79314.1"/>
    </source>
</evidence>